<dbReference type="InterPro" id="IPR036388">
    <property type="entry name" value="WH-like_DNA-bd_sf"/>
</dbReference>
<dbReference type="EMBL" id="BLJN01000004">
    <property type="protein sequence ID" value="GFE82262.1"/>
    <property type="molecule type" value="Genomic_DNA"/>
</dbReference>
<proteinExistence type="predicted"/>
<dbReference type="SUPFAM" id="SSF46894">
    <property type="entry name" value="C-terminal effector domain of the bipartite response regulators"/>
    <property type="match status" value="1"/>
</dbReference>
<protein>
    <recommendedName>
        <fullName evidence="4">OmpR/PhoB-type domain-containing protein</fullName>
    </recommendedName>
</protein>
<dbReference type="GO" id="GO:0000160">
    <property type="term" value="P:phosphorelay signal transduction system"/>
    <property type="evidence" value="ECO:0007669"/>
    <property type="project" value="InterPro"/>
</dbReference>
<accession>A0A829YHK5</accession>
<dbReference type="Gene3D" id="1.10.10.10">
    <property type="entry name" value="Winged helix-like DNA-binding domain superfamily/Winged helix DNA-binding domain"/>
    <property type="match status" value="1"/>
</dbReference>
<feature type="DNA-binding region" description="OmpR/PhoB-type" evidence="2">
    <location>
        <begin position="4"/>
        <end position="102"/>
    </location>
</feature>
<reference evidence="6" key="1">
    <citation type="submission" date="2020-01" db="EMBL/GenBank/DDBJ databases">
        <title>'Steroidobacter agaridevorans' sp. nov., agar-degrading bacteria isolated from rhizosphere soils.</title>
        <authorList>
            <person name="Ikenaga M."/>
            <person name="Kataoka M."/>
            <person name="Murouchi A."/>
            <person name="Katsuragi S."/>
            <person name="Sakai M."/>
        </authorList>
    </citation>
    <scope>NUCLEOTIDE SEQUENCE [LARGE SCALE GENOMIC DNA]</scope>
    <source>
        <strain evidence="6">YU21-B</strain>
    </source>
</reference>
<organism evidence="5 6">
    <name type="scientific">Steroidobacter agaridevorans</name>
    <dbReference type="NCBI Taxonomy" id="2695856"/>
    <lineage>
        <taxon>Bacteria</taxon>
        <taxon>Pseudomonadati</taxon>
        <taxon>Pseudomonadota</taxon>
        <taxon>Gammaproteobacteria</taxon>
        <taxon>Steroidobacterales</taxon>
        <taxon>Steroidobacteraceae</taxon>
        <taxon>Steroidobacter</taxon>
    </lineage>
</organism>
<dbReference type="Pfam" id="PF00486">
    <property type="entry name" value="Trans_reg_C"/>
    <property type="match status" value="1"/>
</dbReference>
<dbReference type="GO" id="GO:0006355">
    <property type="term" value="P:regulation of DNA-templated transcription"/>
    <property type="evidence" value="ECO:0007669"/>
    <property type="project" value="InterPro"/>
</dbReference>
<keyword evidence="3" id="KW-1133">Transmembrane helix</keyword>
<keyword evidence="3" id="KW-0472">Membrane</keyword>
<name>A0A829YHK5_9GAMM</name>
<dbReference type="InterPro" id="IPR011990">
    <property type="entry name" value="TPR-like_helical_dom_sf"/>
</dbReference>
<dbReference type="Proteomes" id="UP000445000">
    <property type="component" value="Unassembled WGS sequence"/>
</dbReference>
<dbReference type="AlphaFoldDB" id="A0A829YHK5"/>
<feature type="transmembrane region" description="Helical" evidence="3">
    <location>
        <begin position="132"/>
        <end position="153"/>
    </location>
</feature>
<dbReference type="GO" id="GO:0003677">
    <property type="term" value="F:DNA binding"/>
    <property type="evidence" value="ECO:0007669"/>
    <property type="project" value="UniProtKB-UniRule"/>
</dbReference>
<sequence>MLNDASFRVGAWRVEPALDQISRDGEVVRLEPRTMRLLVRLAENPGQVVSSRELLDTVWAGVVVGSASVYQAISQLRKLLGDTDPEPTFIATVPRKGYRLVAPVERVASVAAEPQVPSVQPISDLKDRRPTYLRWAIAALLVVVLGSGATLVFRNSRPSQSVGISTPAAALDSRAIVVAPFAPVTQDSATQTLAPIVTDLLRTRLSALQNLVVIASGSVVNAMQSEQDLDAVARKVHARYLLRGEVSRAPDRVRMSVTLLDVESGSPMWSRTFEQPVEQLAAVHEAVVEQTAKSLQIAFSKAGSTALDVPTELSTYELYLRGQQLMSTFRAADAEQAAVIFSRVTTLDPSFARGYFAYGQALLLAADLGARRMTEELTQQAGQAFDRAIELNPALGPVWAQRARLTPDPVRAEEMYRRALQLAPSYDENYIRYSDFLFSQGRRGEALELIDRARRIDPLSATLCWRKAQLVLATRSDLAAMEQLLHEALEIQPDFPTALRDLANAEYIWHGDFADAIRLMERAKTVDTDSHWADALIAELYLEVGDLTAASALMREARPPTKLGAKDTWLSIPIYQRDSQRAAEMARSVVSEWLPPASASSLLNDEARLHAVHQELVGWYWPTANALRDEAILTRNFAPALDLIERMTLQFSGSSLMRNRGLVLTYAHVLILAGEARRGRDVLTSLLEQLDAEQIGRPPHMFAWERAAAFAMLGENERALTELAASQKMGRYAGWWYTAELDPIYSGIRTDPRFQSLAAQARAHRDQQRALLEKMRSSGAVPKRS</sequence>
<evidence type="ECO:0000259" key="4">
    <source>
        <dbReference type="PROSITE" id="PS51755"/>
    </source>
</evidence>
<evidence type="ECO:0000313" key="6">
    <source>
        <dbReference type="Proteomes" id="UP000445000"/>
    </source>
</evidence>
<feature type="domain" description="OmpR/PhoB-type" evidence="4">
    <location>
        <begin position="4"/>
        <end position="102"/>
    </location>
</feature>
<dbReference type="PANTHER" id="PTHR12558:SF33">
    <property type="entry name" value="BLL7664 PROTEIN"/>
    <property type="match status" value="1"/>
</dbReference>
<dbReference type="Gene3D" id="1.25.40.10">
    <property type="entry name" value="Tetratricopeptide repeat domain"/>
    <property type="match status" value="2"/>
</dbReference>
<dbReference type="CDD" id="cd00383">
    <property type="entry name" value="trans_reg_C"/>
    <property type="match status" value="1"/>
</dbReference>
<comment type="caution">
    <text evidence="5">The sequence shown here is derived from an EMBL/GenBank/DDBJ whole genome shotgun (WGS) entry which is preliminary data.</text>
</comment>
<dbReference type="Gene3D" id="3.40.50.10070">
    <property type="entry name" value="TolB, N-terminal domain"/>
    <property type="match status" value="1"/>
</dbReference>
<dbReference type="PANTHER" id="PTHR12558">
    <property type="entry name" value="CELL DIVISION CYCLE 16,23,27"/>
    <property type="match status" value="1"/>
</dbReference>
<evidence type="ECO:0000256" key="2">
    <source>
        <dbReference type="PROSITE-ProRule" id="PRU01091"/>
    </source>
</evidence>
<evidence type="ECO:0000256" key="3">
    <source>
        <dbReference type="SAM" id="Phobius"/>
    </source>
</evidence>
<dbReference type="PROSITE" id="PS51755">
    <property type="entry name" value="OMPR_PHOB"/>
    <property type="match status" value="1"/>
</dbReference>
<dbReference type="InterPro" id="IPR001867">
    <property type="entry name" value="OmpR/PhoB-type_DNA-bd"/>
</dbReference>
<evidence type="ECO:0000256" key="1">
    <source>
        <dbReference type="ARBA" id="ARBA00023125"/>
    </source>
</evidence>
<evidence type="ECO:0000313" key="5">
    <source>
        <dbReference type="EMBL" id="GFE82262.1"/>
    </source>
</evidence>
<gene>
    <name evidence="5" type="ORF">GCM10011487_42620</name>
</gene>
<dbReference type="SMART" id="SM00862">
    <property type="entry name" value="Trans_reg_C"/>
    <property type="match status" value="1"/>
</dbReference>
<keyword evidence="6" id="KW-1185">Reference proteome</keyword>
<dbReference type="SUPFAM" id="SSF48452">
    <property type="entry name" value="TPR-like"/>
    <property type="match status" value="1"/>
</dbReference>
<dbReference type="Pfam" id="PF14559">
    <property type="entry name" value="TPR_19"/>
    <property type="match status" value="1"/>
</dbReference>
<keyword evidence="1 2" id="KW-0238">DNA-binding</keyword>
<keyword evidence="3" id="KW-0812">Transmembrane</keyword>
<dbReference type="InterPro" id="IPR016032">
    <property type="entry name" value="Sig_transdc_resp-reg_C-effctor"/>
</dbReference>